<dbReference type="InterPro" id="IPR005475">
    <property type="entry name" value="Transketolase-like_Pyr-bd"/>
</dbReference>
<dbReference type="GO" id="GO:0016491">
    <property type="term" value="F:oxidoreductase activity"/>
    <property type="evidence" value="ECO:0007669"/>
    <property type="project" value="UniProtKB-KW"/>
</dbReference>
<reference evidence="5" key="1">
    <citation type="submission" date="2016-04" db="EMBL/GenBank/DDBJ databases">
        <authorList>
            <person name="Evans L.H."/>
            <person name="Alamgir A."/>
            <person name="Owens N."/>
            <person name="Weber N.D."/>
            <person name="Virtaneva K."/>
            <person name="Barbian K."/>
            <person name="Babar A."/>
            <person name="Rosenke K."/>
        </authorList>
    </citation>
    <scope>NUCLEOTIDE SEQUENCE</scope>
    <source>
        <strain evidence="5">Nono1</strain>
    </source>
</reference>
<dbReference type="AlphaFoldDB" id="A0A1M4DYN7"/>
<feature type="domain" description="Transketolase-like pyrimidine-binding" evidence="4">
    <location>
        <begin position="5"/>
        <end position="180"/>
    </location>
</feature>
<dbReference type="EMBL" id="LT559118">
    <property type="protein sequence ID" value="SBO91689.1"/>
    <property type="molecule type" value="Genomic_DNA"/>
</dbReference>
<dbReference type="Gene3D" id="3.40.50.920">
    <property type="match status" value="1"/>
</dbReference>
<dbReference type="Pfam" id="PF02779">
    <property type="entry name" value="Transket_pyr"/>
    <property type="match status" value="1"/>
</dbReference>
<dbReference type="SUPFAM" id="SSF52518">
    <property type="entry name" value="Thiamin diphosphate-binding fold (THDP-binding)"/>
    <property type="match status" value="1"/>
</dbReference>
<dbReference type="Gene3D" id="3.40.50.970">
    <property type="match status" value="1"/>
</dbReference>
<keyword evidence="3" id="KW-0786">Thiamine pyrophosphate</keyword>
<gene>
    <name evidence="5" type="ORF">BN4615_P1203</name>
</gene>
<dbReference type="InterPro" id="IPR029061">
    <property type="entry name" value="THDP-binding"/>
</dbReference>
<evidence type="ECO:0000313" key="5">
    <source>
        <dbReference type="EMBL" id="SBO91689.1"/>
    </source>
</evidence>
<dbReference type="PANTHER" id="PTHR43257">
    <property type="entry name" value="PYRUVATE DEHYDROGENASE E1 COMPONENT BETA SUBUNIT"/>
    <property type="match status" value="1"/>
</dbReference>
<protein>
    <submittedName>
        <fullName evidence="5">Acetoin dehydrogenase E1 component beta-subunit</fullName>
        <ecNumber evidence="5">1.2.4.-</ecNumber>
    </submittedName>
</protein>
<organism evidence="5">
    <name type="scientific">Nonomuraea gerenzanensis</name>
    <dbReference type="NCBI Taxonomy" id="93944"/>
    <lineage>
        <taxon>Bacteria</taxon>
        <taxon>Bacillati</taxon>
        <taxon>Actinomycetota</taxon>
        <taxon>Actinomycetes</taxon>
        <taxon>Streptosporangiales</taxon>
        <taxon>Streptosporangiaceae</taxon>
        <taxon>Nonomuraea</taxon>
    </lineage>
</organism>
<dbReference type="PANTHER" id="PTHR43257:SF2">
    <property type="entry name" value="PYRUVATE DEHYDROGENASE E1 COMPONENT SUBUNIT BETA"/>
    <property type="match status" value="1"/>
</dbReference>
<evidence type="ECO:0000256" key="3">
    <source>
        <dbReference type="ARBA" id="ARBA00023052"/>
    </source>
</evidence>
<sequence>MPMTARVVADLNAALHSVMAADEHLHLLGEDVADPYGGAFKATRGLSGAFPGRVRATPISEGAIVGAGAGLALAGGKAIVEIMFGDFIALAFDQIVSFAGRSVSMYGRRVPLHLVIRCPVGGGRGYGPTHSGSPQKHFVGVPGLSLFETSAFHDHTTLLRRMLSLGHPAILFEDKVLYGRRMHAHDTLFHRTGLGTLDPCARFTVEGAGRADCVLVAPGGVAERALAATRSVLLTDEITCEVLVPSRLYPFDLQPLLPVLAAAGRVCVVEESTAGGTWGSELAQQLHTALWDDLRAPVRLVHSADAVIAAAPHLEREVLVQDTDIARAVKEVTAG</sequence>
<dbReference type="SMART" id="SM00861">
    <property type="entry name" value="Transket_pyr"/>
    <property type="match status" value="1"/>
</dbReference>
<evidence type="ECO:0000256" key="2">
    <source>
        <dbReference type="ARBA" id="ARBA00023002"/>
    </source>
</evidence>
<keyword evidence="2 5" id="KW-0560">Oxidoreductase</keyword>
<proteinExistence type="predicted"/>
<dbReference type="Pfam" id="PF02780">
    <property type="entry name" value="Transketolase_C"/>
    <property type="match status" value="1"/>
</dbReference>
<dbReference type="EC" id="1.2.4.-" evidence="5"/>
<accession>A0A1M4DYN7</accession>
<name>A0A1M4DYN7_9ACTN</name>
<comment type="cofactor">
    <cofactor evidence="1">
        <name>thiamine diphosphate</name>
        <dbReference type="ChEBI" id="CHEBI:58937"/>
    </cofactor>
</comment>
<dbReference type="InterPro" id="IPR033248">
    <property type="entry name" value="Transketolase_C"/>
</dbReference>
<dbReference type="SUPFAM" id="SSF52922">
    <property type="entry name" value="TK C-terminal domain-like"/>
    <property type="match status" value="1"/>
</dbReference>
<evidence type="ECO:0000256" key="1">
    <source>
        <dbReference type="ARBA" id="ARBA00001964"/>
    </source>
</evidence>
<dbReference type="GO" id="GO:0000287">
    <property type="term" value="F:magnesium ion binding"/>
    <property type="evidence" value="ECO:0007669"/>
    <property type="project" value="UniProtKB-ARBA"/>
</dbReference>
<evidence type="ECO:0000259" key="4">
    <source>
        <dbReference type="SMART" id="SM00861"/>
    </source>
</evidence>
<dbReference type="InterPro" id="IPR009014">
    <property type="entry name" value="Transketo_C/PFOR_II"/>
</dbReference>